<proteinExistence type="inferred from homology"/>
<evidence type="ECO:0000256" key="4">
    <source>
        <dbReference type="PROSITE-ProRule" id="PRU00708"/>
    </source>
</evidence>
<reference evidence="5" key="4">
    <citation type="submission" date="2019-03" db="UniProtKB">
        <authorList>
            <consortium name="EnsemblPlants"/>
        </authorList>
    </citation>
    <scope>IDENTIFICATION</scope>
</reference>
<keyword evidence="3" id="KW-0809">Transit peptide</keyword>
<dbReference type="AlphaFoldDB" id="A0A453N6A6"/>
<sequence length="75" mass="8612">MVHNGVQPHNRIYNTLIHGFLTSGQLKEAFRLLKVMRSQGVLPNVVTWNSVMSHDLPLQGWKSQRSCSFFFIPCL</sequence>
<dbReference type="InterPro" id="IPR011990">
    <property type="entry name" value="TPR-like_helical_dom_sf"/>
</dbReference>
<evidence type="ECO:0008006" key="7">
    <source>
        <dbReference type="Google" id="ProtNLM"/>
    </source>
</evidence>
<reference evidence="6" key="1">
    <citation type="journal article" date="2014" name="Science">
        <title>Ancient hybridizations among the ancestral genomes of bread wheat.</title>
        <authorList>
            <consortium name="International Wheat Genome Sequencing Consortium,"/>
            <person name="Marcussen T."/>
            <person name="Sandve S.R."/>
            <person name="Heier L."/>
            <person name="Spannagl M."/>
            <person name="Pfeifer M."/>
            <person name="Jakobsen K.S."/>
            <person name="Wulff B.B."/>
            <person name="Steuernagel B."/>
            <person name="Mayer K.F."/>
            <person name="Olsen O.A."/>
        </authorList>
    </citation>
    <scope>NUCLEOTIDE SEQUENCE [LARGE SCALE GENOMIC DNA]</scope>
    <source>
        <strain evidence="6">cv. AL8/78</strain>
    </source>
</reference>
<reference evidence="6" key="2">
    <citation type="journal article" date="2017" name="Nat. Plants">
        <title>The Aegilops tauschii genome reveals multiple impacts of transposons.</title>
        <authorList>
            <person name="Zhao G."/>
            <person name="Zou C."/>
            <person name="Li K."/>
            <person name="Wang K."/>
            <person name="Li T."/>
            <person name="Gao L."/>
            <person name="Zhang X."/>
            <person name="Wang H."/>
            <person name="Yang Z."/>
            <person name="Liu X."/>
            <person name="Jiang W."/>
            <person name="Mao L."/>
            <person name="Kong X."/>
            <person name="Jiao Y."/>
            <person name="Jia J."/>
        </authorList>
    </citation>
    <scope>NUCLEOTIDE SEQUENCE [LARGE SCALE GENOMIC DNA]</scope>
    <source>
        <strain evidence="6">cv. AL8/78</strain>
    </source>
</reference>
<reference evidence="5" key="3">
    <citation type="journal article" date="2017" name="Nature">
        <title>Genome sequence of the progenitor of the wheat D genome Aegilops tauschii.</title>
        <authorList>
            <person name="Luo M.C."/>
            <person name="Gu Y.Q."/>
            <person name="Puiu D."/>
            <person name="Wang H."/>
            <person name="Twardziok S.O."/>
            <person name="Deal K.R."/>
            <person name="Huo N."/>
            <person name="Zhu T."/>
            <person name="Wang L."/>
            <person name="Wang Y."/>
            <person name="McGuire P.E."/>
            <person name="Liu S."/>
            <person name="Long H."/>
            <person name="Ramasamy R.K."/>
            <person name="Rodriguez J.C."/>
            <person name="Van S.L."/>
            <person name="Yuan L."/>
            <person name="Wang Z."/>
            <person name="Xia Z."/>
            <person name="Xiao L."/>
            <person name="Anderson O.D."/>
            <person name="Ouyang S."/>
            <person name="Liang Y."/>
            <person name="Zimin A.V."/>
            <person name="Pertea G."/>
            <person name="Qi P."/>
            <person name="Bennetzen J.L."/>
            <person name="Dai X."/>
            <person name="Dawson M.W."/>
            <person name="Muller H.G."/>
            <person name="Kugler K."/>
            <person name="Rivarola-Duarte L."/>
            <person name="Spannagl M."/>
            <person name="Mayer K.F.X."/>
            <person name="Lu F.H."/>
            <person name="Bevan M.W."/>
            <person name="Leroy P."/>
            <person name="Li P."/>
            <person name="You F.M."/>
            <person name="Sun Q."/>
            <person name="Liu Z."/>
            <person name="Lyons E."/>
            <person name="Wicker T."/>
            <person name="Salzberg S.L."/>
            <person name="Devos K.M."/>
            <person name="Dvorak J."/>
        </authorList>
    </citation>
    <scope>NUCLEOTIDE SEQUENCE [LARGE SCALE GENOMIC DNA]</scope>
    <source>
        <strain evidence="5">cv. AL8/78</strain>
    </source>
</reference>
<name>A0A453N6A6_AEGTS</name>
<comment type="similarity">
    <text evidence="1">Belongs to the PPR family. P subfamily.</text>
</comment>
<dbReference type="InterPro" id="IPR002885">
    <property type="entry name" value="PPR_rpt"/>
</dbReference>
<dbReference type="PANTHER" id="PTHR47941">
    <property type="entry name" value="PENTATRICOPEPTIDE REPEAT-CONTAINING PROTEIN 3, MITOCHONDRIAL"/>
    <property type="match status" value="1"/>
</dbReference>
<evidence type="ECO:0000256" key="1">
    <source>
        <dbReference type="ARBA" id="ARBA00007626"/>
    </source>
</evidence>
<protein>
    <recommendedName>
        <fullName evidence="7">Pentatricopeptide repeat-containing protein</fullName>
    </recommendedName>
</protein>
<dbReference type="NCBIfam" id="TIGR00756">
    <property type="entry name" value="PPR"/>
    <property type="match status" value="1"/>
</dbReference>
<evidence type="ECO:0000256" key="2">
    <source>
        <dbReference type="ARBA" id="ARBA00022737"/>
    </source>
</evidence>
<keyword evidence="6" id="KW-1185">Reference proteome</keyword>
<dbReference type="EnsemblPlants" id="AET6Gv20255400.10">
    <property type="protein sequence ID" value="AET6Gv20255400.10"/>
    <property type="gene ID" value="AET6Gv20255400"/>
</dbReference>
<accession>A0A453N6A6</accession>
<organism evidence="5 6">
    <name type="scientific">Aegilops tauschii subsp. strangulata</name>
    <name type="common">Goatgrass</name>
    <dbReference type="NCBI Taxonomy" id="200361"/>
    <lineage>
        <taxon>Eukaryota</taxon>
        <taxon>Viridiplantae</taxon>
        <taxon>Streptophyta</taxon>
        <taxon>Embryophyta</taxon>
        <taxon>Tracheophyta</taxon>
        <taxon>Spermatophyta</taxon>
        <taxon>Magnoliopsida</taxon>
        <taxon>Liliopsida</taxon>
        <taxon>Poales</taxon>
        <taxon>Poaceae</taxon>
        <taxon>BOP clade</taxon>
        <taxon>Pooideae</taxon>
        <taxon>Triticodae</taxon>
        <taxon>Triticeae</taxon>
        <taxon>Triticinae</taxon>
        <taxon>Aegilops</taxon>
    </lineage>
</organism>
<dbReference type="Gramene" id="AET6Gv20255400.10">
    <property type="protein sequence ID" value="AET6Gv20255400.10"/>
    <property type="gene ID" value="AET6Gv20255400"/>
</dbReference>
<keyword evidence="2" id="KW-0677">Repeat</keyword>
<reference evidence="5" key="5">
    <citation type="journal article" date="2021" name="G3 (Bethesda)">
        <title>Aegilops tauschii genome assembly Aet v5.0 features greater sequence contiguity and improved annotation.</title>
        <authorList>
            <person name="Wang L."/>
            <person name="Zhu T."/>
            <person name="Rodriguez J.C."/>
            <person name="Deal K.R."/>
            <person name="Dubcovsky J."/>
            <person name="McGuire P.E."/>
            <person name="Lux T."/>
            <person name="Spannagl M."/>
            <person name="Mayer K.F.X."/>
            <person name="Baldrich P."/>
            <person name="Meyers B.C."/>
            <person name="Huo N."/>
            <person name="Gu Y.Q."/>
            <person name="Zhou H."/>
            <person name="Devos K.M."/>
            <person name="Bennetzen J.L."/>
            <person name="Unver T."/>
            <person name="Budak H."/>
            <person name="Gulick P.J."/>
            <person name="Galiba G."/>
            <person name="Kalapos B."/>
            <person name="Nelson D.R."/>
            <person name="Li P."/>
            <person name="You F.M."/>
            <person name="Luo M.C."/>
            <person name="Dvorak J."/>
        </authorList>
    </citation>
    <scope>NUCLEOTIDE SEQUENCE [LARGE SCALE GENOMIC DNA]</scope>
    <source>
        <strain evidence="5">cv. AL8/78</strain>
    </source>
</reference>
<evidence type="ECO:0000313" key="5">
    <source>
        <dbReference type="EnsemblPlants" id="AET6Gv20255400.10"/>
    </source>
</evidence>
<evidence type="ECO:0000256" key="3">
    <source>
        <dbReference type="ARBA" id="ARBA00022946"/>
    </source>
</evidence>
<evidence type="ECO:0000313" key="6">
    <source>
        <dbReference type="Proteomes" id="UP000015105"/>
    </source>
</evidence>
<dbReference type="Proteomes" id="UP000015105">
    <property type="component" value="Chromosome 6D"/>
</dbReference>
<dbReference type="Gene3D" id="1.25.40.10">
    <property type="entry name" value="Tetratricopeptide repeat domain"/>
    <property type="match status" value="1"/>
</dbReference>
<dbReference type="Pfam" id="PF13041">
    <property type="entry name" value="PPR_2"/>
    <property type="match status" value="1"/>
</dbReference>
<dbReference type="PROSITE" id="PS51375">
    <property type="entry name" value="PPR"/>
    <property type="match status" value="1"/>
</dbReference>
<feature type="repeat" description="PPR" evidence="4">
    <location>
        <begin position="9"/>
        <end position="43"/>
    </location>
</feature>